<dbReference type="EMBL" id="CAEZXM010000007">
    <property type="protein sequence ID" value="CAB4679230.1"/>
    <property type="molecule type" value="Genomic_DNA"/>
</dbReference>
<name>A0A6J6MY49_9ZZZZ</name>
<organism evidence="1">
    <name type="scientific">freshwater metagenome</name>
    <dbReference type="NCBI Taxonomy" id="449393"/>
    <lineage>
        <taxon>unclassified sequences</taxon>
        <taxon>metagenomes</taxon>
        <taxon>ecological metagenomes</taxon>
    </lineage>
</organism>
<proteinExistence type="predicted"/>
<gene>
    <name evidence="1" type="ORF">UFOPK2366_00085</name>
</gene>
<evidence type="ECO:0000313" key="1">
    <source>
        <dbReference type="EMBL" id="CAB4679230.1"/>
    </source>
</evidence>
<accession>A0A6J6MY49</accession>
<dbReference type="AlphaFoldDB" id="A0A6J6MY49"/>
<reference evidence="1" key="1">
    <citation type="submission" date="2020-05" db="EMBL/GenBank/DDBJ databases">
        <authorList>
            <person name="Chiriac C."/>
            <person name="Salcher M."/>
            <person name="Ghai R."/>
            <person name="Kavagutti S V."/>
        </authorList>
    </citation>
    <scope>NUCLEOTIDE SEQUENCE</scope>
</reference>
<sequence>MYYLSTASTYGHEPEGAIMASIKFPTFPAVDLSALDMSRLNFSTLSFPKVNVADIDTEAVTDAAKDVAYVTIGLAVVAFQKAQVRRREITKSFSDQAADIESRIDSFEVKIDEAVVELEKRLPVRAGSILAQAHDIAKTARQQVRGRIFAAA</sequence>
<protein>
    <submittedName>
        <fullName evidence="1">Unannotated protein</fullName>
    </submittedName>
</protein>